<proteinExistence type="predicted"/>
<feature type="compositionally biased region" description="Basic residues" evidence="1">
    <location>
        <begin position="1"/>
        <end position="15"/>
    </location>
</feature>
<dbReference type="PANTHER" id="PTHR42085:SF1">
    <property type="entry name" value="F-BOX DOMAIN-CONTAINING PROTEIN"/>
    <property type="match status" value="1"/>
</dbReference>
<dbReference type="Pfam" id="PF24864">
    <property type="entry name" value="DUF7730"/>
    <property type="match status" value="1"/>
</dbReference>
<reference evidence="3" key="1">
    <citation type="journal article" date="2021" name="J Fungi (Basel)">
        <title>Virulence traits and population genomics of the black yeast Aureobasidium melanogenum.</title>
        <authorList>
            <person name="Cernosa A."/>
            <person name="Sun X."/>
            <person name="Gostincar C."/>
            <person name="Fang C."/>
            <person name="Gunde-Cimerman N."/>
            <person name="Song Z."/>
        </authorList>
    </citation>
    <scope>NUCLEOTIDE SEQUENCE</scope>
    <source>
        <strain evidence="3">EXF-9298</strain>
    </source>
</reference>
<dbReference type="AlphaFoldDB" id="A0A9P8K2K8"/>
<feature type="domain" description="DUF7730" evidence="2">
    <location>
        <begin position="310"/>
        <end position="355"/>
    </location>
</feature>
<dbReference type="EMBL" id="JAHFXS010000004">
    <property type="protein sequence ID" value="KAG9991248.1"/>
    <property type="molecule type" value="Genomic_DNA"/>
</dbReference>
<evidence type="ECO:0000259" key="2">
    <source>
        <dbReference type="Pfam" id="PF24864"/>
    </source>
</evidence>
<dbReference type="PANTHER" id="PTHR42085">
    <property type="entry name" value="F-BOX DOMAIN-CONTAINING PROTEIN"/>
    <property type="match status" value="1"/>
</dbReference>
<keyword evidence="4" id="KW-1185">Reference proteome</keyword>
<feature type="compositionally biased region" description="Low complexity" evidence="1">
    <location>
        <begin position="37"/>
        <end position="49"/>
    </location>
</feature>
<protein>
    <recommendedName>
        <fullName evidence="2">DUF7730 domain-containing protein</fullName>
    </recommendedName>
</protein>
<evidence type="ECO:0000256" key="1">
    <source>
        <dbReference type="SAM" id="MobiDB-lite"/>
    </source>
</evidence>
<evidence type="ECO:0000313" key="4">
    <source>
        <dbReference type="Proteomes" id="UP000729357"/>
    </source>
</evidence>
<comment type="caution">
    <text evidence="3">The sequence shown here is derived from an EMBL/GenBank/DDBJ whole genome shotgun (WGS) entry which is preliminary data.</text>
</comment>
<feature type="compositionally biased region" description="Polar residues" evidence="1">
    <location>
        <begin position="253"/>
        <end position="262"/>
    </location>
</feature>
<feature type="compositionally biased region" description="Polar residues" evidence="1">
    <location>
        <begin position="291"/>
        <end position="313"/>
    </location>
</feature>
<reference evidence="3" key="2">
    <citation type="submission" date="2021-08" db="EMBL/GenBank/DDBJ databases">
        <authorList>
            <person name="Gostincar C."/>
            <person name="Sun X."/>
            <person name="Song Z."/>
            <person name="Gunde-Cimerman N."/>
        </authorList>
    </citation>
    <scope>NUCLEOTIDE SEQUENCE</scope>
    <source>
        <strain evidence="3">EXF-9298</strain>
    </source>
</reference>
<feature type="region of interest" description="Disordered" evidence="1">
    <location>
        <begin position="244"/>
        <end position="272"/>
    </location>
</feature>
<gene>
    <name evidence="3" type="ORF">KCU98_g512</name>
</gene>
<dbReference type="Proteomes" id="UP000729357">
    <property type="component" value="Unassembled WGS sequence"/>
</dbReference>
<name>A0A9P8K2K8_AURME</name>
<evidence type="ECO:0000313" key="3">
    <source>
        <dbReference type="EMBL" id="KAG9991248.1"/>
    </source>
</evidence>
<dbReference type="InterPro" id="IPR056632">
    <property type="entry name" value="DUF7730"/>
</dbReference>
<organism evidence="3 4">
    <name type="scientific">Aureobasidium melanogenum</name>
    <name type="common">Aureobasidium pullulans var. melanogenum</name>
    <dbReference type="NCBI Taxonomy" id="46634"/>
    <lineage>
        <taxon>Eukaryota</taxon>
        <taxon>Fungi</taxon>
        <taxon>Dikarya</taxon>
        <taxon>Ascomycota</taxon>
        <taxon>Pezizomycotina</taxon>
        <taxon>Dothideomycetes</taxon>
        <taxon>Dothideomycetidae</taxon>
        <taxon>Dothideales</taxon>
        <taxon>Saccotheciaceae</taxon>
        <taxon>Aureobasidium</taxon>
    </lineage>
</organism>
<feature type="region of interest" description="Disordered" evidence="1">
    <location>
        <begin position="1"/>
        <end position="49"/>
    </location>
</feature>
<accession>A0A9P8K2K8</accession>
<feature type="region of interest" description="Disordered" evidence="1">
    <location>
        <begin position="284"/>
        <end position="313"/>
    </location>
</feature>
<sequence length="498" mass="56952">MSRKTQKMKTKGRKTNKQDAQLRIDNPVTEGHVVDQTTPPTSDTTPSRSPLLALPLELRIEIYKYVLSTGEVDEKTSSPVLSITKRRRLRCTSSKARVNRYRLENFNSKYFALSRTCIQIRQEIRDRLPAPFVEFSSPGVLDHFLGDHGGNVEDVVLNEHAIRFIESTEGIIVSTLRGPAFARRQSRILKAIENPSLWAVGITGRGEAGLAICFDRPIGSPLARRRRKWQDFKVLCRKKFALGNMPPKKKKNAGNTKSQTGGRRSGMGTKKNHDQMTIAHAQIAANGDPSPATQRLNTAPNTTDSKSRNAQSQSLLFKLPPEVRVMVYSHVLTSKTLSIDTRRELRRQFRAQRHNQFTLENFNSKHFALIKTCTKIKEEIEKFVLPKVKFTFLSTDAFAHFLGGRTSYGFYLDNESDSCTSKLLEKVSGVEVEIQKHRRWYEPLEAMGWIETALQHPLNIDFIDYDRDEDYTSRACREAVRRWDERMQELKTLQAKEI</sequence>
<feature type="non-terminal residue" evidence="3">
    <location>
        <position position="1"/>
    </location>
</feature>
<dbReference type="InterPro" id="IPR038883">
    <property type="entry name" value="AN11006-like"/>
</dbReference>